<dbReference type="Gene3D" id="2.60.40.1220">
    <property type="match status" value="1"/>
</dbReference>
<dbReference type="Proteomes" id="UP001589532">
    <property type="component" value="Unassembled WGS sequence"/>
</dbReference>
<evidence type="ECO:0000256" key="5">
    <source>
        <dbReference type="SAM" id="MobiDB-lite"/>
    </source>
</evidence>
<dbReference type="InterPro" id="IPR007348">
    <property type="entry name" value="CopC_dom"/>
</dbReference>
<keyword evidence="6" id="KW-1133">Transmembrane helix</keyword>
<feature type="chain" id="PRO_5045061204" evidence="7">
    <location>
        <begin position="28"/>
        <end position="197"/>
    </location>
</feature>
<dbReference type="InterPro" id="IPR032694">
    <property type="entry name" value="CopC/D"/>
</dbReference>
<evidence type="ECO:0000256" key="4">
    <source>
        <dbReference type="ARBA" id="ARBA00023008"/>
    </source>
</evidence>
<evidence type="ECO:0000256" key="2">
    <source>
        <dbReference type="ARBA" id="ARBA00022723"/>
    </source>
</evidence>
<sequence length="197" mass="20018">MKRSPLAALAAVAAALLVLVTAPPALAHDALKSSSPAKGAKVKALEEVRLEFTAGVRLPYVIVRGPGDAEHQRGKPEADGKVVTQAVGGPLPDGKYTIAYRVVSSDGHPIEGEIPFKVEGAETPSPSASASAESAASVSSEPPAQAQVQPSATDQATATDQASASQAATFPVWLVIVIGALVGIGIGFLLSARRKKP</sequence>
<dbReference type="InterPro" id="IPR014755">
    <property type="entry name" value="Cu-Rt/internalin_Ig-like"/>
</dbReference>
<evidence type="ECO:0000256" key="3">
    <source>
        <dbReference type="ARBA" id="ARBA00022729"/>
    </source>
</evidence>
<dbReference type="InterPro" id="IPR014756">
    <property type="entry name" value="Ig_E-set"/>
</dbReference>
<comment type="subcellular location">
    <subcellularLocation>
        <location evidence="1">Cell envelope</location>
    </subcellularLocation>
</comment>
<dbReference type="RefSeq" id="WP_344985508.1">
    <property type="nucleotide sequence ID" value="NZ_BAAAXV010000001.1"/>
</dbReference>
<organism evidence="9 10">
    <name type="scientific">Nonomuraea helvata</name>
    <dbReference type="NCBI Taxonomy" id="37484"/>
    <lineage>
        <taxon>Bacteria</taxon>
        <taxon>Bacillati</taxon>
        <taxon>Actinomycetota</taxon>
        <taxon>Actinomycetes</taxon>
        <taxon>Streptosporangiales</taxon>
        <taxon>Streptosporangiaceae</taxon>
        <taxon>Nonomuraea</taxon>
    </lineage>
</organism>
<dbReference type="PANTHER" id="PTHR34820:SF4">
    <property type="entry name" value="INNER MEMBRANE PROTEIN YEBZ"/>
    <property type="match status" value="1"/>
</dbReference>
<feature type="transmembrane region" description="Helical" evidence="6">
    <location>
        <begin position="170"/>
        <end position="192"/>
    </location>
</feature>
<comment type="caution">
    <text evidence="9">The sequence shown here is derived from an EMBL/GenBank/DDBJ whole genome shotgun (WGS) entry which is preliminary data.</text>
</comment>
<dbReference type="PANTHER" id="PTHR34820">
    <property type="entry name" value="INNER MEMBRANE PROTEIN YEBZ"/>
    <property type="match status" value="1"/>
</dbReference>
<evidence type="ECO:0000256" key="1">
    <source>
        <dbReference type="ARBA" id="ARBA00004196"/>
    </source>
</evidence>
<keyword evidence="2" id="KW-0479">Metal-binding</keyword>
<keyword evidence="3 7" id="KW-0732">Signal</keyword>
<accession>A0ABV5RYH3</accession>
<evidence type="ECO:0000313" key="9">
    <source>
        <dbReference type="EMBL" id="MFB9624471.1"/>
    </source>
</evidence>
<feature type="region of interest" description="Disordered" evidence="5">
    <location>
        <begin position="67"/>
        <end position="86"/>
    </location>
</feature>
<dbReference type="EMBL" id="JBHMBW010000012">
    <property type="protein sequence ID" value="MFB9624471.1"/>
    <property type="molecule type" value="Genomic_DNA"/>
</dbReference>
<feature type="compositionally biased region" description="Basic and acidic residues" evidence="5">
    <location>
        <begin position="67"/>
        <end position="80"/>
    </location>
</feature>
<feature type="compositionally biased region" description="Low complexity" evidence="5">
    <location>
        <begin position="121"/>
        <end position="160"/>
    </location>
</feature>
<gene>
    <name evidence="9" type="ORF">ACFFSA_15405</name>
</gene>
<keyword evidence="4" id="KW-0186">Copper</keyword>
<evidence type="ECO:0000256" key="6">
    <source>
        <dbReference type="SAM" id="Phobius"/>
    </source>
</evidence>
<feature type="region of interest" description="Disordered" evidence="5">
    <location>
        <begin position="119"/>
        <end position="160"/>
    </location>
</feature>
<keyword evidence="10" id="KW-1185">Reference proteome</keyword>
<evidence type="ECO:0000313" key="10">
    <source>
        <dbReference type="Proteomes" id="UP001589532"/>
    </source>
</evidence>
<name>A0ABV5RYH3_9ACTN</name>
<evidence type="ECO:0000259" key="8">
    <source>
        <dbReference type="Pfam" id="PF04234"/>
    </source>
</evidence>
<keyword evidence="6" id="KW-0472">Membrane</keyword>
<dbReference type="SUPFAM" id="SSF81296">
    <property type="entry name" value="E set domains"/>
    <property type="match status" value="1"/>
</dbReference>
<keyword evidence="6" id="KW-0812">Transmembrane</keyword>
<evidence type="ECO:0000256" key="7">
    <source>
        <dbReference type="SAM" id="SignalP"/>
    </source>
</evidence>
<feature type="signal peptide" evidence="7">
    <location>
        <begin position="1"/>
        <end position="27"/>
    </location>
</feature>
<dbReference type="Pfam" id="PF04234">
    <property type="entry name" value="CopC"/>
    <property type="match status" value="1"/>
</dbReference>
<reference evidence="9 10" key="1">
    <citation type="submission" date="2024-09" db="EMBL/GenBank/DDBJ databases">
        <authorList>
            <person name="Sun Q."/>
            <person name="Mori K."/>
        </authorList>
    </citation>
    <scope>NUCLEOTIDE SEQUENCE [LARGE SCALE GENOMIC DNA]</scope>
    <source>
        <strain evidence="9 10">JCM 3143</strain>
    </source>
</reference>
<feature type="domain" description="CopC" evidence="8">
    <location>
        <begin position="28"/>
        <end position="118"/>
    </location>
</feature>
<proteinExistence type="predicted"/>
<protein>
    <submittedName>
        <fullName evidence="9">Copper resistance CopC family protein</fullName>
    </submittedName>
</protein>